<gene>
    <name evidence="1" type="ordered locus">KNP414_02078</name>
</gene>
<reference evidence="2" key="1">
    <citation type="submission" date="2011-06" db="EMBL/GenBank/DDBJ databases">
        <title>Complete genome sequence of Paenibacillus mucilaginosus KNP414.</title>
        <authorList>
            <person name="Wang J."/>
            <person name="Hu S."/>
            <person name="Hu X."/>
            <person name="Zhang B."/>
            <person name="Dong D."/>
            <person name="Zhang S."/>
            <person name="Zhao K."/>
            <person name="Wu D."/>
        </authorList>
    </citation>
    <scope>NUCLEOTIDE SEQUENCE [LARGE SCALE GENOMIC DNA]</scope>
    <source>
        <strain evidence="2">KNP414</strain>
    </source>
</reference>
<dbReference type="AlphaFoldDB" id="F8FRT2"/>
<dbReference type="PATRIC" id="fig|1036673.3.peg.1862"/>
<sequence length="44" mass="4964">MFLPQCSRSLRRICQITSILAQPSPAEPLSNRAVIYPNRAGMLY</sequence>
<reference evidence="1 2" key="2">
    <citation type="journal article" date="2013" name="Genome Announc.">
        <title>Genome Sequence of Growth-Improving Paenibacillus mucilaginosus Strain KNP414.</title>
        <authorList>
            <person name="Lu J.J."/>
            <person name="Wang J.F."/>
            <person name="Hu X.F."/>
        </authorList>
    </citation>
    <scope>NUCLEOTIDE SEQUENCE [LARGE SCALE GENOMIC DNA]</scope>
    <source>
        <strain evidence="1 2">KNP414</strain>
    </source>
</reference>
<protein>
    <submittedName>
        <fullName evidence="1">Uncharacterized protein</fullName>
    </submittedName>
</protein>
<organism evidence="1 2">
    <name type="scientific">Paenibacillus mucilaginosus (strain KNP414)</name>
    <dbReference type="NCBI Taxonomy" id="1036673"/>
    <lineage>
        <taxon>Bacteria</taxon>
        <taxon>Bacillati</taxon>
        <taxon>Bacillota</taxon>
        <taxon>Bacilli</taxon>
        <taxon>Bacillales</taxon>
        <taxon>Paenibacillaceae</taxon>
        <taxon>Paenibacillus</taxon>
    </lineage>
</organism>
<name>F8FRT2_PAEMK</name>
<evidence type="ECO:0000313" key="1">
    <source>
        <dbReference type="EMBL" id="AEI40639.1"/>
    </source>
</evidence>
<dbReference type="KEGG" id="pms:KNP414_02078"/>
<dbReference type="Proteomes" id="UP000006620">
    <property type="component" value="Chromosome"/>
</dbReference>
<dbReference type="HOGENOM" id="CLU_3219496_0_0_9"/>
<proteinExistence type="predicted"/>
<evidence type="ECO:0000313" key="2">
    <source>
        <dbReference type="Proteomes" id="UP000006620"/>
    </source>
</evidence>
<dbReference type="EMBL" id="CP002869">
    <property type="protein sequence ID" value="AEI40639.1"/>
    <property type="molecule type" value="Genomic_DNA"/>
</dbReference>
<accession>F8FRT2</accession>